<dbReference type="SUPFAM" id="SSF55729">
    <property type="entry name" value="Acyl-CoA N-acyltransferases (Nat)"/>
    <property type="match status" value="1"/>
</dbReference>
<gene>
    <name evidence="4" type="ORF">EWH70_09400</name>
</gene>
<proteinExistence type="predicted"/>
<keyword evidence="2" id="KW-0012">Acyltransferase</keyword>
<evidence type="ECO:0000256" key="1">
    <source>
        <dbReference type="ARBA" id="ARBA00022679"/>
    </source>
</evidence>
<dbReference type="InterPro" id="IPR000408">
    <property type="entry name" value="Reg_chr_condens"/>
</dbReference>
<dbReference type="InterPro" id="IPR000182">
    <property type="entry name" value="GNAT_dom"/>
</dbReference>
<keyword evidence="1 4" id="KW-0808">Transferase</keyword>
<dbReference type="InterPro" id="IPR050832">
    <property type="entry name" value="Bact_Acetyltransf"/>
</dbReference>
<dbReference type="CDD" id="cd04301">
    <property type="entry name" value="NAT_SF"/>
    <property type="match status" value="1"/>
</dbReference>
<evidence type="ECO:0000259" key="3">
    <source>
        <dbReference type="PROSITE" id="PS51186"/>
    </source>
</evidence>
<evidence type="ECO:0000313" key="4">
    <source>
        <dbReference type="EMBL" id="RZQ64449.1"/>
    </source>
</evidence>
<dbReference type="GO" id="GO:0016747">
    <property type="term" value="F:acyltransferase activity, transferring groups other than amino-acyl groups"/>
    <property type="evidence" value="ECO:0007669"/>
    <property type="project" value="InterPro"/>
</dbReference>
<dbReference type="PROSITE" id="PS00626">
    <property type="entry name" value="RCC1_2"/>
    <property type="match status" value="1"/>
</dbReference>
<reference evidence="4 5" key="1">
    <citation type="submission" date="2019-02" db="EMBL/GenBank/DDBJ databases">
        <title>Draft genome sequence of Amycolatopsis sp. 8-3EHSu isolated from roots of Suaeda maritima.</title>
        <authorList>
            <person name="Duangmal K."/>
            <person name="Chantavorakit T."/>
        </authorList>
    </citation>
    <scope>NUCLEOTIDE SEQUENCE [LARGE SCALE GENOMIC DNA]</scope>
    <source>
        <strain evidence="4 5">8-3EHSu</strain>
    </source>
</reference>
<evidence type="ECO:0000256" key="2">
    <source>
        <dbReference type="ARBA" id="ARBA00023315"/>
    </source>
</evidence>
<accession>A0A4Q7JAZ1</accession>
<dbReference type="OrthoDB" id="149709at2"/>
<dbReference type="EMBL" id="SFCC01000004">
    <property type="protein sequence ID" value="RZQ64449.1"/>
    <property type="molecule type" value="Genomic_DNA"/>
</dbReference>
<dbReference type="Proteomes" id="UP000292003">
    <property type="component" value="Unassembled WGS sequence"/>
</dbReference>
<dbReference type="AlphaFoldDB" id="A0A4Q7JAZ1"/>
<keyword evidence="5" id="KW-1185">Reference proteome</keyword>
<evidence type="ECO:0000313" key="5">
    <source>
        <dbReference type="Proteomes" id="UP000292003"/>
    </source>
</evidence>
<dbReference type="Gene3D" id="3.40.630.30">
    <property type="match status" value="1"/>
</dbReference>
<dbReference type="PROSITE" id="PS51186">
    <property type="entry name" value="GNAT"/>
    <property type="match status" value="1"/>
</dbReference>
<comment type="caution">
    <text evidence="4">The sequence shown here is derived from an EMBL/GenBank/DDBJ whole genome shotgun (WGS) entry which is preliminary data.</text>
</comment>
<organism evidence="4 5">
    <name type="scientific">Amycolatopsis suaedae</name>
    <dbReference type="NCBI Taxonomy" id="2510978"/>
    <lineage>
        <taxon>Bacteria</taxon>
        <taxon>Bacillati</taxon>
        <taxon>Actinomycetota</taxon>
        <taxon>Actinomycetes</taxon>
        <taxon>Pseudonocardiales</taxon>
        <taxon>Pseudonocardiaceae</taxon>
        <taxon>Amycolatopsis</taxon>
    </lineage>
</organism>
<protein>
    <submittedName>
        <fullName evidence="4">GNAT family N-acetyltransferase</fullName>
    </submittedName>
</protein>
<name>A0A4Q7JAZ1_9PSEU</name>
<dbReference type="InterPro" id="IPR016181">
    <property type="entry name" value="Acyl_CoA_acyltransferase"/>
</dbReference>
<feature type="domain" description="N-acetyltransferase" evidence="3">
    <location>
        <begin position="129"/>
        <end position="288"/>
    </location>
</feature>
<dbReference type="Pfam" id="PF00583">
    <property type="entry name" value="Acetyltransf_1"/>
    <property type="match status" value="1"/>
</dbReference>
<dbReference type="PANTHER" id="PTHR43877">
    <property type="entry name" value="AMINOALKYLPHOSPHONATE N-ACETYLTRANSFERASE-RELATED-RELATED"/>
    <property type="match status" value="1"/>
</dbReference>
<sequence>MQPLQPSEDRILLTAAAGGSHAAGLAGLVEHSDQESRSIYHPLREYQLAVRIAGDQPDAALSALLTQWDDELAERAEPGDRESAAVVLRPSRDTAGTAALLEHGFAPIRGIAVRPADRLGAGSGPTPGVYVRAAGPEDLPTVTALGMELLEFDSQFGVVNLREVSEQMVASMSKGYIRGEDPSIWIAEVYGQPLGVVTLQLPPSSDWARPYVAADKVGYINSMAVSTAARGTGVGTALTAHTHQIFDEAGVDVALLHHALANPRSTPFWYSQGYRPLWTYWYRRPAVR</sequence>